<dbReference type="NCBIfam" id="TIGR00254">
    <property type="entry name" value="GGDEF"/>
    <property type="match status" value="1"/>
</dbReference>
<dbReference type="eggNOG" id="COG5278">
    <property type="taxonomic scope" value="Bacteria"/>
</dbReference>
<dbReference type="STRING" id="550540.Fbal_1472"/>
<name>E1SNJ2_FERBD</name>
<dbReference type="InterPro" id="IPR007891">
    <property type="entry name" value="CHASE3"/>
</dbReference>
<dbReference type="Pfam" id="PF00990">
    <property type="entry name" value="GGDEF"/>
    <property type="match status" value="1"/>
</dbReference>
<dbReference type="InterPro" id="IPR000160">
    <property type="entry name" value="GGDEF_dom"/>
</dbReference>
<dbReference type="InterPro" id="IPR052163">
    <property type="entry name" value="DGC-Regulatory_Protein"/>
</dbReference>
<proteinExistence type="predicted"/>
<gene>
    <name evidence="3" type="ordered locus">Fbal_1472</name>
</gene>
<evidence type="ECO:0000256" key="1">
    <source>
        <dbReference type="SAM" id="Phobius"/>
    </source>
</evidence>
<dbReference type="InterPro" id="IPR029787">
    <property type="entry name" value="Nucleotide_cyclase"/>
</dbReference>
<dbReference type="HOGENOM" id="CLU_048414_1_0_6"/>
<dbReference type="InterPro" id="IPR043128">
    <property type="entry name" value="Rev_trsase/Diguanyl_cyclase"/>
</dbReference>
<dbReference type="PROSITE" id="PS50887">
    <property type="entry name" value="GGDEF"/>
    <property type="match status" value="1"/>
</dbReference>
<dbReference type="EMBL" id="CP002209">
    <property type="protein sequence ID" value="ADN75676.1"/>
    <property type="molecule type" value="Genomic_DNA"/>
</dbReference>
<feature type="transmembrane region" description="Helical" evidence="1">
    <location>
        <begin position="183"/>
        <end position="202"/>
    </location>
</feature>
<evidence type="ECO:0000313" key="4">
    <source>
        <dbReference type="Proteomes" id="UP000006683"/>
    </source>
</evidence>
<dbReference type="eggNOG" id="COG2199">
    <property type="taxonomic scope" value="Bacteria"/>
</dbReference>
<dbReference type="Pfam" id="PF05227">
    <property type="entry name" value="CHASE3"/>
    <property type="match status" value="1"/>
</dbReference>
<evidence type="ECO:0000313" key="3">
    <source>
        <dbReference type="EMBL" id="ADN75676.1"/>
    </source>
</evidence>
<dbReference type="PANTHER" id="PTHR46663">
    <property type="entry name" value="DIGUANYLATE CYCLASE DGCT-RELATED"/>
    <property type="match status" value="1"/>
</dbReference>
<dbReference type="CDD" id="cd19410">
    <property type="entry name" value="HK9-like_sensor"/>
    <property type="match status" value="1"/>
</dbReference>
<keyword evidence="4" id="KW-1185">Reference proteome</keyword>
<dbReference type="Proteomes" id="UP000006683">
    <property type="component" value="Chromosome"/>
</dbReference>
<dbReference type="RefSeq" id="WP_013344982.1">
    <property type="nucleotide sequence ID" value="NC_014541.1"/>
</dbReference>
<evidence type="ECO:0000259" key="2">
    <source>
        <dbReference type="PROSITE" id="PS50887"/>
    </source>
</evidence>
<protein>
    <submittedName>
        <fullName evidence="3">Diguanylate cyclase</fullName>
    </submittedName>
</protein>
<dbReference type="KEGG" id="fbl:Fbal_1472"/>
<organism evidence="3 4">
    <name type="scientific">Ferrimonas balearica (strain DSM 9799 / CCM 4581 / KCTC 23876 / PAT)</name>
    <dbReference type="NCBI Taxonomy" id="550540"/>
    <lineage>
        <taxon>Bacteria</taxon>
        <taxon>Pseudomonadati</taxon>
        <taxon>Pseudomonadota</taxon>
        <taxon>Gammaproteobacteria</taxon>
        <taxon>Alteromonadales</taxon>
        <taxon>Ferrimonadaceae</taxon>
        <taxon>Ferrimonas</taxon>
    </lineage>
</organism>
<dbReference type="Gene3D" id="6.10.340.10">
    <property type="match status" value="1"/>
</dbReference>
<dbReference type="CDD" id="cd01949">
    <property type="entry name" value="GGDEF"/>
    <property type="match status" value="1"/>
</dbReference>
<keyword evidence="1" id="KW-0472">Membrane</keyword>
<dbReference type="SUPFAM" id="SSF55073">
    <property type="entry name" value="Nucleotide cyclase"/>
    <property type="match status" value="1"/>
</dbReference>
<accession>E1SNJ2</accession>
<feature type="domain" description="GGDEF" evidence="2">
    <location>
        <begin position="290"/>
        <end position="423"/>
    </location>
</feature>
<dbReference type="GeneID" id="67181691"/>
<keyword evidence="1" id="KW-0812">Transmembrane</keyword>
<dbReference type="SMART" id="SM00267">
    <property type="entry name" value="GGDEF"/>
    <property type="match status" value="1"/>
</dbReference>
<sequence>MKVRAKVTILFSFLLTAAIANTYFIFALDQQGEEKRRRVAHTHEVILESERLLGHLVDAETGQRGYLLTANAAYLAPYHRALSAISTKQNRLSFLTAKDPQQQALLRQIDRSIALQLQELKATIELNAAGEQTIAMKVMSLNQGKYFMDDIRRQMRRFASHEREQLALHQGEFNQYRVEIKTLIYAEFVFFICLALFTFFFLRNSLFSRLSVLLNSVEKIKDGKVVSQAELQSNDEISLLMDAFVDLSYRVNQRERVLEFKAHHDELTGLKNRLALREDLETALEQLKQDKLALLFIDVNGLKSLNDSKGHDYGDALLCETACRLQASVRDTDVVYRIGGDEFIVLLKHIKAVSDVDRVLSKMHRSFIKPMTYNGAIVPLSASVGIAIAPDDAATAEALITFSDSAMYHAKLSGNAGFRYHRPS</sequence>
<dbReference type="Gene3D" id="3.30.70.270">
    <property type="match status" value="1"/>
</dbReference>
<keyword evidence="1" id="KW-1133">Transmembrane helix</keyword>
<dbReference type="OrthoDB" id="766410at2"/>
<reference evidence="3 4" key="1">
    <citation type="journal article" date="2010" name="Stand. Genomic Sci.">
        <title>Complete genome sequence of Ferrimonas balearica type strain (PAT).</title>
        <authorList>
            <person name="Nolan M."/>
            <person name="Sikorski J."/>
            <person name="Davenport K."/>
            <person name="Lucas S."/>
            <person name="Glavina Del Rio T."/>
            <person name="Tice H."/>
            <person name="Cheng J."/>
            <person name="Goodwin L."/>
            <person name="Pitluck S."/>
            <person name="Liolios K."/>
            <person name="Ivanova N."/>
            <person name="Mavromatis K."/>
            <person name="Ovchinnikova G."/>
            <person name="Pati A."/>
            <person name="Chen A."/>
            <person name="Palaniappan K."/>
            <person name="Land M."/>
            <person name="Hauser L."/>
            <person name="Chang Y."/>
            <person name="Jeffries C."/>
            <person name="Tapia R."/>
            <person name="Brettin T."/>
            <person name="Detter J."/>
            <person name="Han C."/>
            <person name="Yasawong M."/>
            <person name="Rohde M."/>
            <person name="Tindall B."/>
            <person name="Goker M."/>
            <person name="Woyke T."/>
            <person name="Bristow J."/>
            <person name="Eisen J."/>
            <person name="Markowitz V."/>
            <person name="Hugenholtz P."/>
            <person name="Kyrpides N."/>
            <person name="Klenk H."/>
            <person name="Lapidus A."/>
        </authorList>
    </citation>
    <scope>NUCLEOTIDE SEQUENCE [LARGE SCALE GENOMIC DNA]</scope>
    <source>
        <strain evidence="4">DSM 9799 / CCM 4581 / KCTC 23876 / PAT</strain>
    </source>
</reference>
<dbReference type="PANTHER" id="PTHR46663:SF2">
    <property type="entry name" value="GGDEF DOMAIN-CONTAINING PROTEIN"/>
    <property type="match status" value="1"/>
</dbReference>
<dbReference type="AlphaFoldDB" id="E1SNJ2"/>